<sequence length="195" mass="20995">DVCTCTAGEEQSAVSVLSSGPSATAEPPRATLDATQQSTPDTQQSTESQSLPQPSYHSTLGNRQQSTVSGAVPVTTTHSQPPPTTSQQSTLDIDDYFDVVSELDDVAHVWKSLGGALRLRPSTLARIKADHQQDSSSCLEKMVTMWLNQSYNTERFGLPSWKMLVEAVAHRNGGNNNALAIRIATKYKVPAPAQN</sequence>
<feature type="compositionally biased region" description="Polar residues" evidence="1">
    <location>
        <begin position="12"/>
        <end position="22"/>
    </location>
</feature>
<feature type="region of interest" description="Disordered" evidence="1">
    <location>
        <begin position="1"/>
        <end position="68"/>
    </location>
</feature>
<name>A0AA35WU62_GEOBA</name>
<gene>
    <name evidence="2" type="ORF">GBAR_LOCUS19112</name>
</gene>
<evidence type="ECO:0000256" key="1">
    <source>
        <dbReference type="SAM" id="MobiDB-lite"/>
    </source>
</evidence>
<comment type="caution">
    <text evidence="2">The sequence shown here is derived from an EMBL/GenBank/DDBJ whole genome shotgun (WGS) entry which is preliminary data.</text>
</comment>
<accession>A0AA35WU62</accession>
<protein>
    <recommendedName>
        <fullName evidence="4">Death domain-containing protein</fullName>
    </recommendedName>
</protein>
<keyword evidence="3" id="KW-1185">Reference proteome</keyword>
<evidence type="ECO:0000313" key="2">
    <source>
        <dbReference type="EMBL" id="CAI8033893.1"/>
    </source>
</evidence>
<dbReference type="CDD" id="cd01670">
    <property type="entry name" value="Death"/>
    <property type="match status" value="1"/>
</dbReference>
<evidence type="ECO:0000313" key="3">
    <source>
        <dbReference type="Proteomes" id="UP001174909"/>
    </source>
</evidence>
<dbReference type="Gene3D" id="1.10.533.10">
    <property type="entry name" value="Death Domain, Fas"/>
    <property type="match status" value="1"/>
</dbReference>
<feature type="compositionally biased region" description="Low complexity" evidence="1">
    <location>
        <begin position="35"/>
        <end position="50"/>
    </location>
</feature>
<dbReference type="SUPFAM" id="SSF47986">
    <property type="entry name" value="DEATH domain"/>
    <property type="match status" value="1"/>
</dbReference>
<feature type="non-terminal residue" evidence="2">
    <location>
        <position position="1"/>
    </location>
</feature>
<dbReference type="Proteomes" id="UP001174909">
    <property type="component" value="Unassembled WGS sequence"/>
</dbReference>
<reference evidence="2" key="1">
    <citation type="submission" date="2023-03" db="EMBL/GenBank/DDBJ databases">
        <authorList>
            <person name="Steffen K."/>
            <person name="Cardenas P."/>
        </authorList>
    </citation>
    <scope>NUCLEOTIDE SEQUENCE</scope>
</reference>
<organism evidence="2 3">
    <name type="scientific">Geodia barretti</name>
    <name type="common">Barrett's horny sponge</name>
    <dbReference type="NCBI Taxonomy" id="519541"/>
    <lineage>
        <taxon>Eukaryota</taxon>
        <taxon>Metazoa</taxon>
        <taxon>Porifera</taxon>
        <taxon>Demospongiae</taxon>
        <taxon>Heteroscleromorpha</taxon>
        <taxon>Tetractinellida</taxon>
        <taxon>Astrophorina</taxon>
        <taxon>Geodiidae</taxon>
        <taxon>Geodia</taxon>
    </lineage>
</organism>
<dbReference type="AlphaFoldDB" id="A0AA35WU62"/>
<dbReference type="EMBL" id="CASHTH010002702">
    <property type="protein sequence ID" value="CAI8033893.1"/>
    <property type="molecule type" value="Genomic_DNA"/>
</dbReference>
<evidence type="ECO:0008006" key="4">
    <source>
        <dbReference type="Google" id="ProtNLM"/>
    </source>
</evidence>
<feature type="compositionally biased region" description="Polar residues" evidence="1">
    <location>
        <begin position="51"/>
        <end position="68"/>
    </location>
</feature>
<proteinExistence type="predicted"/>
<dbReference type="InterPro" id="IPR011029">
    <property type="entry name" value="DEATH-like_dom_sf"/>
</dbReference>